<name>A0A2T1DCH9_9CYAN</name>
<proteinExistence type="predicted"/>
<accession>A0A2T1DCH9</accession>
<dbReference type="InterPro" id="IPR002850">
    <property type="entry name" value="PIN_toxin-like"/>
</dbReference>
<dbReference type="PANTHER" id="PTHR34610">
    <property type="entry name" value="SSL7007 PROTEIN"/>
    <property type="match status" value="1"/>
</dbReference>
<dbReference type="AlphaFoldDB" id="A0A2T1DCH9"/>
<evidence type="ECO:0000259" key="1">
    <source>
        <dbReference type="Pfam" id="PF13470"/>
    </source>
</evidence>
<organism evidence="2 3">
    <name type="scientific">Phormidesmis priestleyi ULC007</name>
    <dbReference type="NCBI Taxonomy" id="1920490"/>
    <lineage>
        <taxon>Bacteria</taxon>
        <taxon>Bacillati</taxon>
        <taxon>Cyanobacteriota</taxon>
        <taxon>Cyanophyceae</taxon>
        <taxon>Leptolyngbyales</taxon>
        <taxon>Leptolyngbyaceae</taxon>
        <taxon>Phormidesmis</taxon>
    </lineage>
</organism>
<dbReference type="Proteomes" id="UP000238634">
    <property type="component" value="Unassembled WGS sequence"/>
</dbReference>
<dbReference type="EMBL" id="PVWG01000019">
    <property type="protein sequence ID" value="PSB18210.1"/>
    <property type="molecule type" value="Genomic_DNA"/>
</dbReference>
<dbReference type="InterPro" id="IPR002716">
    <property type="entry name" value="PIN_dom"/>
</dbReference>
<evidence type="ECO:0000313" key="2">
    <source>
        <dbReference type="EMBL" id="PSB18210.1"/>
    </source>
</evidence>
<protein>
    <recommendedName>
        <fullName evidence="1">PIN domain-containing protein</fullName>
    </recommendedName>
</protein>
<keyword evidence="3" id="KW-1185">Reference proteome</keyword>
<gene>
    <name evidence="2" type="ORF">C7B65_16015</name>
</gene>
<dbReference type="Pfam" id="PF13470">
    <property type="entry name" value="PIN_3"/>
    <property type="match status" value="1"/>
</dbReference>
<dbReference type="PANTHER" id="PTHR34610:SF3">
    <property type="entry name" value="SSL7007 PROTEIN"/>
    <property type="match status" value="1"/>
</dbReference>
<sequence length="82" mass="9542">MNQTVANDLLGFHCAVAKHHQIFFLWRPYLPDPKDDRVLELAVKAECNYIITYNLRDFVDVKRFGLQAPEPAFFLHRIGALL</sequence>
<reference evidence="2 3" key="1">
    <citation type="submission" date="2018-02" db="EMBL/GenBank/DDBJ databases">
        <authorList>
            <person name="Cohen D.B."/>
            <person name="Kent A.D."/>
        </authorList>
    </citation>
    <scope>NUCLEOTIDE SEQUENCE [LARGE SCALE GENOMIC DNA]</scope>
    <source>
        <strain evidence="2 3">ULC007</strain>
    </source>
</reference>
<comment type="caution">
    <text evidence="2">The sequence shown here is derived from an EMBL/GenBank/DDBJ whole genome shotgun (WGS) entry which is preliminary data.</text>
</comment>
<evidence type="ECO:0000313" key="3">
    <source>
        <dbReference type="Proteomes" id="UP000238634"/>
    </source>
</evidence>
<feature type="domain" description="PIN" evidence="1">
    <location>
        <begin position="18"/>
        <end position="55"/>
    </location>
</feature>
<reference evidence="2 3" key="2">
    <citation type="submission" date="2018-03" db="EMBL/GenBank/DDBJ databases">
        <title>The ancient ancestry and fast evolution of plastids.</title>
        <authorList>
            <person name="Moore K.R."/>
            <person name="Magnabosco C."/>
            <person name="Momper L."/>
            <person name="Gold D.A."/>
            <person name="Bosak T."/>
            <person name="Fournier G.P."/>
        </authorList>
    </citation>
    <scope>NUCLEOTIDE SEQUENCE [LARGE SCALE GENOMIC DNA]</scope>
    <source>
        <strain evidence="2 3">ULC007</strain>
    </source>
</reference>